<dbReference type="AlphaFoldDB" id="A0AAU9U6K8"/>
<evidence type="ECO:0000313" key="1">
    <source>
        <dbReference type="EMBL" id="CAH2093345.1"/>
    </source>
</evidence>
<protein>
    <recommendedName>
        <fullName evidence="3">Guanylyl cyclase</fullName>
    </recommendedName>
</protein>
<comment type="caution">
    <text evidence="1">The sequence shown here is derived from an EMBL/GenBank/DDBJ whole genome shotgun (WGS) entry which is preliminary data.</text>
</comment>
<dbReference type="EMBL" id="CAKOGL010000013">
    <property type="protein sequence ID" value="CAH2093345.1"/>
    <property type="molecule type" value="Genomic_DNA"/>
</dbReference>
<dbReference type="Proteomes" id="UP001153954">
    <property type="component" value="Unassembled WGS sequence"/>
</dbReference>
<evidence type="ECO:0008006" key="3">
    <source>
        <dbReference type="Google" id="ProtNLM"/>
    </source>
</evidence>
<dbReference type="PANTHER" id="PTHR31400">
    <property type="entry name" value="GUANYLYL CYCLASE DOMAIN CONTAINING PROTEIN 1 GUCD1"/>
    <property type="match status" value="1"/>
</dbReference>
<sequence>MTTERNGVLIQHNVPHIQQRYNWDCGVTCILMILSEEDKTKFLNNFTNICQEEGFGHTTCTVDLCYLLKRFDIEHCMYTTRQSPNIRSLSNLSNNTSNTDKVATRISKRFIYASVNDIKIFDGVLSVKDLVSHIVHKGPAIVLVDAGLLSCDLCKHNKLTVEFR</sequence>
<dbReference type="PANTHER" id="PTHR31400:SF1">
    <property type="entry name" value="PROTEIN GUCD1"/>
    <property type="match status" value="1"/>
</dbReference>
<dbReference type="InterPro" id="IPR018616">
    <property type="entry name" value="GUCD1"/>
</dbReference>
<gene>
    <name evidence="1" type="ORF">EEDITHA_LOCUS9020</name>
</gene>
<organism evidence="1 2">
    <name type="scientific">Euphydryas editha</name>
    <name type="common">Edith's checkerspot</name>
    <dbReference type="NCBI Taxonomy" id="104508"/>
    <lineage>
        <taxon>Eukaryota</taxon>
        <taxon>Metazoa</taxon>
        <taxon>Ecdysozoa</taxon>
        <taxon>Arthropoda</taxon>
        <taxon>Hexapoda</taxon>
        <taxon>Insecta</taxon>
        <taxon>Pterygota</taxon>
        <taxon>Neoptera</taxon>
        <taxon>Endopterygota</taxon>
        <taxon>Lepidoptera</taxon>
        <taxon>Glossata</taxon>
        <taxon>Ditrysia</taxon>
        <taxon>Papilionoidea</taxon>
        <taxon>Nymphalidae</taxon>
        <taxon>Nymphalinae</taxon>
        <taxon>Euphydryas</taxon>
    </lineage>
</organism>
<proteinExistence type="predicted"/>
<keyword evidence="2" id="KW-1185">Reference proteome</keyword>
<name>A0AAU9U6K8_EUPED</name>
<evidence type="ECO:0000313" key="2">
    <source>
        <dbReference type="Proteomes" id="UP001153954"/>
    </source>
</evidence>
<dbReference type="Pfam" id="PF09778">
    <property type="entry name" value="Guanylate_cyc_2"/>
    <property type="match status" value="1"/>
</dbReference>
<reference evidence="1" key="1">
    <citation type="submission" date="2022-03" db="EMBL/GenBank/DDBJ databases">
        <authorList>
            <person name="Tunstrom K."/>
        </authorList>
    </citation>
    <scope>NUCLEOTIDE SEQUENCE</scope>
</reference>
<accession>A0AAU9U6K8</accession>